<dbReference type="Proteomes" id="UP001176961">
    <property type="component" value="Unassembled WGS sequence"/>
</dbReference>
<keyword evidence="2" id="KW-1185">Reference proteome</keyword>
<sequence>MRDSASLTPPIDTLLDFPSSIRIFQHVMDKNPIVAIALLFLPLTHCSISNPFLSEPLHHMYRLRRIFFAVRSVQLAYDERLELVVDRERHEQPFNEIVENAKNVGGCGKPAKYGQN</sequence>
<reference evidence="1" key="1">
    <citation type="submission" date="2023-07" db="EMBL/GenBank/DDBJ databases">
        <authorList>
            <consortium name="CYATHOMIX"/>
        </authorList>
    </citation>
    <scope>NUCLEOTIDE SEQUENCE</scope>
    <source>
        <strain evidence="1">N/A</strain>
    </source>
</reference>
<name>A0AA36GUB5_CYLNA</name>
<evidence type="ECO:0000313" key="1">
    <source>
        <dbReference type="EMBL" id="CAJ0598486.1"/>
    </source>
</evidence>
<comment type="caution">
    <text evidence="1">The sequence shown here is derived from an EMBL/GenBank/DDBJ whole genome shotgun (WGS) entry which is preliminary data.</text>
</comment>
<dbReference type="EMBL" id="CATQJL010000223">
    <property type="protein sequence ID" value="CAJ0598486.1"/>
    <property type="molecule type" value="Genomic_DNA"/>
</dbReference>
<protein>
    <submittedName>
        <fullName evidence="1">Uncharacterized protein</fullName>
    </submittedName>
</protein>
<organism evidence="1 2">
    <name type="scientific">Cylicocyclus nassatus</name>
    <name type="common">Nematode worm</name>
    <dbReference type="NCBI Taxonomy" id="53992"/>
    <lineage>
        <taxon>Eukaryota</taxon>
        <taxon>Metazoa</taxon>
        <taxon>Ecdysozoa</taxon>
        <taxon>Nematoda</taxon>
        <taxon>Chromadorea</taxon>
        <taxon>Rhabditida</taxon>
        <taxon>Rhabditina</taxon>
        <taxon>Rhabditomorpha</taxon>
        <taxon>Strongyloidea</taxon>
        <taxon>Strongylidae</taxon>
        <taxon>Cylicocyclus</taxon>
    </lineage>
</organism>
<dbReference type="AlphaFoldDB" id="A0AA36GUB5"/>
<gene>
    <name evidence="1" type="ORF">CYNAS_LOCUS10469</name>
</gene>
<accession>A0AA36GUB5</accession>
<proteinExistence type="predicted"/>
<evidence type="ECO:0000313" key="2">
    <source>
        <dbReference type="Proteomes" id="UP001176961"/>
    </source>
</evidence>